<accession>A0AAU9S6M9</accession>
<organism evidence="1 2">
    <name type="scientific">Thlaspi arvense</name>
    <name type="common">Field penny-cress</name>
    <dbReference type="NCBI Taxonomy" id="13288"/>
    <lineage>
        <taxon>Eukaryota</taxon>
        <taxon>Viridiplantae</taxon>
        <taxon>Streptophyta</taxon>
        <taxon>Embryophyta</taxon>
        <taxon>Tracheophyta</taxon>
        <taxon>Spermatophyta</taxon>
        <taxon>Magnoliopsida</taxon>
        <taxon>eudicotyledons</taxon>
        <taxon>Gunneridae</taxon>
        <taxon>Pentapetalae</taxon>
        <taxon>rosids</taxon>
        <taxon>malvids</taxon>
        <taxon>Brassicales</taxon>
        <taxon>Brassicaceae</taxon>
        <taxon>Thlaspideae</taxon>
        <taxon>Thlaspi</taxon>
    </lineage>
</organism>
<reference evidence="1 2" key="1">
    <citation type="submission" date="2022-03" db="EMBL/GenBank/DDBJ databases">
        <authorList>
            <person name="Nunn A."/>
            <person name="Chopra R."/>
            <person name="Nunn A."/>
            <person name="Contreras Garrido A."/>
        </authorList>
    </citation>
    <scope>NUCLEOTIDE SEQUENCE [LARGE SCALE GENOMIC DNA]</scope>
</reference>
<sequence length="90" mass="10322">MVFSRNSAIEVGVNSDLARVFLRKLQEWFSNDGSSLSTTGPSFLCLCGRRGRIPYAYSFFSWRTSLESHPCIIHRDIKSFNNLLEDKQCI</sequence>
<evidence type="ECO:0000313" key="1">
    <source>
        <dbReference type="EMBL" id="CAH2060922.1"/>
    </source>
</evidence>
<proteinExistence type="predicted"/>
<dbReference type="AlphaFoldDB" id="A0AAU9S6M9"/>
<name>A0AAU9S6M9_THLAR</name>
<feature type="non-terminal residue" evidence="1">
    <location>
        <position position="90"/>
    </location>
</feature>
<evidence type="ECO:0000313" key="2">
    <source>
        <dbReference type="Proteomes" id="UP000836841"/>
    </source>
</evidence>
<protein>
    <recommendedName>
        <fullName evidence="3">Protein kinase domain-containing protein</fullName>
    </recommendedName>
</protein>
<keyword evidence="2" id="KW-1185">Reference proteome</keyword>
<dbReference type="EMBL" id="OU466860">
    <property type="protein sequence ID" value="CAH2060922.1"/>
    <property type="molecule type" value="Genomic_DNA"/>
</dbReference>
<gene>
    <name evidence="1" type="ORF">TAV2_LOCUS12518</name>
</gene>
<evidence type="ECO:0008006" key="3">
    <source>
        <dbReference type="Google" id="ProtNLM"/>
    </source>
</evidence>
<dbReference type="Proteomes" id="UP000836841">
    <property type="component" value="Chromosome 4"/>
</dbReference>